<accession>A0A6P2RYG3</accession>
<evidence type="ECO:0000313" key="2">
    <source>
        <dbReference type="Proteomes" id="UP000494330"/>
    </source>
</evidence>
<name>A0A6P2RYG3_9BURK</name>
<organism evidence="1 2">
    <name type="scientific">Burkholderia paludis</name>
    <dbReference type="NCBI Taxonomy" id="1506587"/>
    <lineage>
        <taxon>Bacteria</taxon>
        <taxon>Pseudomonadati</taxon>
        <taxon>Pseudomonadota</taxon>
        <taxon>Betaproteobacteria</taxon>
        <taxon>Burkholderiales</taxon>
        <taxon>Burkholderiaceae</taxon>
        <taxon>Burkholderia</taxon>
        <taxon>Burkholderia cepacia complex</taxon>
    </lineage>
</organism>
<sequence>MMYLGIYPKTLLMTRSSVAPRMRIIVSSGVKMKRFRQVAVLSLLTTLLSISSTYADITALPAGTAVNAPATCDDATKQLSDALAGNLPPDRILGVMSKINQCAAIGYNRAAVAKGNAERAVPTAHVQQASDGEKTVVFNLLVLDPKDEESLRQVCSAGTSVVGVATGDPLLAPVISSAGKYSCGSYVKALMQSDNLLIFAPELIPGIDITEDVLRRAGVPEAAIKQADALLHQAGPDALKVSAATLALPVVLVHNGKVPTCVKIWGHKACR</sequence>
<reference evidence="1 2" key="1">
    <citation type="submission" date="2019-09" db="EMBL/GenBank/DDBJ databases">
        <authorList>
            <person name="Depoorter E."/>
        </authorList>
    </citation>
    <scope>NUCLEOTIDE SEQUENCE [LARGE SCALE GENOMIC DNA]</scope>
    <source>
        <strain evidence="1">LMG 30113</strain>
    </source>
</reference>
<dbReference type="Proteomes" id="UP000494330">
    <property type="component" value="Unassembled WGS sequence"/>
</dbReference>
<evidence type="ECO:0000313" key="1">
    <source>
        <dbReference type="EMBL" id="VWC36781.1"/>
    </source>
</evidence>
<protein>
    <submittedName>
        <fullName evidence="1">Uncharacterized protein</fullName>
    </submittedName>
</protein>
<dbReference type="AlphaFoldDB" id="A0A6P2RYG3"/>
<proteinExistence type="predicted"/>
<gene>
    <name evidence="1" type="ORF">BPA30113_06627</name>
</gene>
<dbReference type="EMBL" id="CABVQD010000037">
    <property type="protein sequence ID" value="VWC36781.1"/>
    <property type="molecule type" value="Genomic_DNA"/>
</dbReference>
<keyword evidence="2" id="KW-1185">Reference proteome</keyword>